<evidence type="ECO:0000313" key="1">
    <source>
        <dbReference type="EMBL" id="GAA3688765.1"/>
    </source>
</evidence>
<evidence type="ECO:0000313" key="2">
    <source>
        <dbReference type="Proteomes" id="UP001501468"/>
    </source>
</evidence>
<reference evidence="2" key="1">
    <citation type="journal article" date="2019" name="Int. J. Syst. Evol. Microbiol.">
        <title>The Global Catalogue of Microorganisms (GCM) 10K type strain sequencing project: providing services to taxonomists for standard genome sequencing and annotation.</title>
        <authorList>
            <consortium name="The Broad Institute Genomics Platform"/>
            <consortium name="The Broad Institute Genome Sequencing Center for Infectious Disease"/>
            <person name="Wu L."/>
            <person name="Ma J."/>
        </authorList>
    </citation>
    <scope>NUCLEOTIDE SEQUENCE [LARGE SCALE GENOMIC DNA]</scope>
    <source>
        <strain evidence="2">JCM 17125</strain>
    </source>
</reference>
<sequence length="265" mass="26945">MAYDLPMTSTGETARRSRGPAARLAVGLCALALLLSAGACSKAGGSAMAGRVAADSRPAAPAPVTAQPPAGLPTDLPIPTPTTASPTGDVPLLVGGRVTAVRAGLSFEVPAGWQAFDPSRAMRAGAAALPQAAKDLAAQSGLTVDEYLQRVGSAMEVMVMGRLVRGAADNISVIPTPGRQLPTPEDLRAQLESVGARVVRVDRTTTPVGPAVVAESRLPVGTFVTNTRSVAVEHGGHVTYLTVTATTRASAESLLARMLASLRPA</sequence>
<accession>A0ABP7CIK0</accession>
<comment type="caution">
    <text evidence="1">The sequence shown here is derived from an EMBL/GenBank/DDBJ whole genome shotgun (WGS) entry which is preliminary data.</text>
</comment>
<protein>
    <submittedName>
        <fullName evidence="1">Uncharacterized protein</fullName>
    </submittedName>
</protein>
<keyword evidence="2" id="KW-1185">Reference proteome</keyword>
<organism evidence="1 2">
    <name type="scientific">Terrabacter ginsenosidimutans</name>
    <dbReference type="NCBI Taxonomy" id="490575"/>
    <lineage>
        <taxon>Bacteria</taxon>
        <taxon>Bacillati</taxon>
        <taxon>Actinomycetota</taxon>
        <taxon>Actinomycetes</taxon>
        <taxon>Micrococcales</taxon>
        <taxon>Intrasporangiaceae</taxon>
        <taxon>Terrabacter</taxon>
    </lineage>
</organism>
<dbReference type="Proteomes" id="UP001501468">
    <property type="component" value="Unassembled WGS sequence"/>
</dbReference>
<gene>
    <name evidence="1" type="ORF">GCM10022399_00510</name>
</gene>
<proteinExistence type="predicted"/>
<name>A0ABP7CIK0_9MICO</name>
<dbReference type="EMBL" id="BAABDC010000001">
    <property type="protein sequence ID" value="GAA3688765.1"/>
    <property type="molecule type" value="Genomic_DNA"/>
</dbReference>